<dbReference type="PANTHER" id="PTHR46918:SF1">
    <property type="entry name" value="SYNAPTONEMAL COMPLEX PROTEIN 1"/>
    <property type="match status" value="1"/>
</dbReference>
<feature type="region of interest" description="Disordered" evidence="2">
    <location>
        <begin position="1"/>
        <end position="25"/>
    </location>
</feature>
<dbReference type="PANTHER" id="PTHR46918">
    <property type="entry name" value="SYNAPTONEMAL COMPLEX PROTEIN 1"/>
    <property type="match status" value="1"/>
</dbReference>
<evidence type="ECO:0000313" key="3">
    <source>
        <dbReference type="EMBL" id="CAC5377377.1"/>
    </source>
</evidence>
<dbReference type="GO" id="GO:0007130">
    <property type="term" value="P:synaptonemal complex assembly"/>
    <property type="evidence" value="ECO:0007669"/>
    <property type="project" value="InterPro"/>
</dbReference>
<sequence length="582" mass="68442">MMQAQREKQPFFKPLSNLSTNEMTSPSSLYESAVRQKTNQTTFHINRQKENESTKQDQSVGTEKLSSLHAKLHQEADRIRKWKVQTEIEIRQKDKKIQEATQTVESLRKSVLELQLQNESLSLKLQEEMGSREDIMQRINATRDMCNLLKEHGARTEERLLKCETERTVLKGLEKDHLKQFEGLSRQFSELEITAKENHDHLTNLLNVERQEKVSMEKEMKGNIAIAEQKLNHLENQCEEKDIEIRDVRADLRKNEEKMHEIMCHLEDCRTKLTTLQEDFNKKESLLCDSDDELTRTKEYKESENTLKTQIDCFTTELEACNMELKTEKERVISLRDQLEKALTSIEDIKSAKDLVIMEKSEMECQLNSVIQQKDQLETEREENLKTMSEMNSAIEEIKCNLHKHKEKLNLELATSDDLRNQIDILDMEKRKMNDDIKNFVQEVASKNDFLQKLQSDIAEQKTGSSCLNDEVAKMSQLLQEEREKLEDLYIQQRHLGDELQCLQQELLDKDKELNSKHKDLEKSSKLVKKLETKLEECTNSEEQLRFEIQDLKANLEIKISEIENLNENREEQVVYIMKCFL</sequence>
<feature type="coiled-coil region" evidence="1">
    <location>
        <begin position="469"/>
        <end position="573"/>
    </location>
</feature>
<name>A0A6J8B5S5_MYTCO</name>
<feature type="coiled-coil region" evidence="1">
    <location>
        <begin position="318"/>
        <end position="436"/>
    </location>
</feature>
<keyword evidence="1" id="KW-0175">Coiled coil</keyword>
<keyword evidence="4" id="KW-1185">Reference proteome</keyword>
<accession>A0A6J8B5S5</accession>
<feature type="coiled-coil region" evidence="1">
    <location>
        <begin position="217"/>
        <end position="258"/>
    </location>
</feature>
<organism evidence="3 4">
    <name type="scientific">Mytilus coruscus</name>
    <name type="common">Sea mussel</name>
    <dbReference type="NCBI Taxonomy" id="42192"/>
    <lineage>
        <taxon>Eukaryota</taxon>
        <taxon>Metazoa</taxon>
        <taxon>Spiralia</taxon>
        <taxon>Lophotrochozoa</taxon>
        <taxon>Mollusca</taxon>
        <taxon>Bivalvia</taxon>
        <taxon>Autobranchia</taxon>
        <taxon>Pteriomorphia</taxon>
        <taxon>Mytilida</taxon>
        <taxon>Mytiloidea</taxon>
        <taxon>Mytilidae</taxon>
        <taxon>Mytilinae</taxon>
        <taxon>Mytilus</taxon>
    </lineage>
</organism>
<dbReference type="Proteomes" id="UP000507470">
    <property type="component" value="Unassembled WGS sequence"/>
</dbReference>
<dbReference type="InterPro" id="IPR008827">
    <property type="entry name" value="SYCP1"/>
</dbReference>
<gene>
    <name evidence="3" type="ORF">MCOR_13697</name>
</gene>
<protein>
    <submittedName>
        <fullName evidence="3">SYCP1</fullName>
    </submittedName>
</protein>
<dbReference type="Pfam" id="PF05483">
    <property type="entry name" value="SCP-1"/>
    <property type="match status" value="1"/>
</dbReference>
<dbReference type="GO" id="GO:0000795">
    <property type="term" value="C:synaptonemal complex"/>
    <property type="evidence" value="ECO:0007669"/>
    <property type="project" value="InterPro"/>
</dbReference>
<dbReference type="OrthoDB" id="10064612at2759"/>
<evidence type="ECO:0000256" key="1">
    <source>
        <dbReference type="SAM" id="Coils"/>
    </source>
</evidence>
<feature type="compositionally biased region" description="Basic and acidic residues" evidence="2">
    <location>
        <begin position="1"/>
        <end position="10"/>
    </location>
</feature>
<dbReference type="EMBL" id="CACVKT020002347">
    <property type="protein sequence ID" value="CAC5377377.1"/>
    <property type="molecule type" value="Genomic_DNA"/>
</dbReference>
<feature type="coiled-coil region" evidence="1">
    <location>
        <begin position="83"/>
        <end position="124"/>
    </location>
</feature>
<evidence type="ECO:0000256" key="2">
    <source>
        <dbReference type="SAM" id="MobiDB-lite"/>
    </source>
</evidence>
<feature type="compositionally biased region" description="Polar residues" evidence="2">
    <location>
        <begin position="16"/>
        <end position="25"/>
    </location>
</feature>
<dbReference type="AlphaFoldDB" id="A0A6J8B5S5"/>
<evidence type="ECO:0000313" key="4">
    <source>
        <dbReference type="Proteomes" id="UP000507470"/>
    </source>
</evidence>
<proteinExistence type="predicted"/>
<reference evidence="3 4" key="1">
    <citation type="submission" date="2020-06" db="EMBL/GenBank/DDBJ databases">
        <authorList>
            <person name="Li R."/>
            <person name="Bekaert M."/>
        </authorList>
    </citation>
    <scope>NUCLEOTIDE SEQUENCE [LARGE SCALE GENOMIC DNA]</scope>
    <source>
        <strain evidence="4">wild</strain>
    </source>
</reference>